<name>A0ABS0Q922_9BACT</name>
<protein>
    <submittedName>
        <fullName evidence="1">Uncharacterized protein</fullName>
    </submittedName>
</protein>
<proteinExistence type="predicted"/>
<reference evidence="1 2" key="1">
    <citation type="submission" date="2020-12" db="EMBL/GenBank/DDBJ databases">
        <title>Hymenobacter sp.</title>
        <authorList>
            <person name="Kim M.K."/>
        </authorList>
    </citation>
    <scope>NUCLEOTIDE SEQUENCE [LARGE SCALE GENOMIC DNA]</scope>
    <source>
        <strain evidence="1 2">BT442</strain>
    </source>
</reference>
<evidence type="ECO:0000313" key="2">
    <source>
        <dbReference type="Proteomes" id="UP000625631"/>
    </source>
</evidence>
<accession>A0ABS0Q922</accession>
<sequence length="175" mass="19705">MKHLYRSSNQIPCVDRGVSLLLLTFGAQSAQAQHFDFAAKEAVKLPASALAQLYQYIEKRDGSPMTIGETYVYVPVYNVLNRSQKQFTDGVYMFILNVHDSGQLFINQKGKVVILRNGSVPEILADYSGFLKQNKLPVTTQVSYLSAIAAFMQYQYKDIQEKIKSGALDELRDKP</sequence>
<comment type="caution">
    <text evidence="1">The sequence shown here is derived from an EMBL/GenBank/DDBJ whole genome shotgun (WGS) entry which is preliminary data.</text>
</comment>
<gene>
    <name evidence="1" type="ORF">I7X13_14020</name>
</gene>
<dbReference type="EMBL" id="JAEDAE010000006">
    <property type="protein sequence ID" value="MBH8559177.1"/>
    <property type="molecule type" value="Genomic_DNA"/>
</dbReference>
<dbReference type="Proteomes" id="UP000625631">
    <property type="component" value="Unassembled WGS sequence"/>
</dbReference>
<evidence type="ECO:0000313" key="1">
    <source>
        <dbReference type="EMBL" id="MBH8559177.1"/>
    </source>
</evidence>
<organism evidence="1 2">
    <name type="scientific">Hymenobacter negativus</name>
    <dbReference type="NCBI Taxonomy" id="2795026"/>
    <lineage>
        <taxon>Bacteria</taxon>
        <taxon>Pseudomonadati</taxon>
        <taxon>Bacteroidota</taxon>
        <taxon>Cytophagia</taxon>
        <taxon>Cytophagales</taxon>
        <taxon>Hymenobacteraceae</taxon>
        <taxon>Hymenobacter</taxon>
    </lineage>
</organism>
<keyword evidence="2" id="KW-1185">Reference proteome</keyword>